<organism evidence="3 4">
    <name type="scientific">Marinobacter pelagius</name>
    <dbReference type="NCBI Taxonomy" id="379482"/>
    <lineage>
        <taxon>Bacteria</taxon>
        <taxon>Pseudomonadati</taxon>
        <taxon>Pseudomonadota</taxon>
        <taxon>Gammaproteobacteria</taxon>
        <taxon>Pseudomonadales</taxon>
        <taxon>Marinobacteraceae</taxon>
        <taxon>Marinobacter</taxon>
    </lineage>
</organism>
<dbReference type="InterPro" id="IPR028098">
    <property type="entry name" value="Glyco_trans_4-like_N"/>
</dbReference>
<dbReference type="Pfam" id="PF13439">
    <property type="entry name" value="Glyco_transf_4"/>
    <property type="match status" value="1"/>
</dbReference>
<keyword evidence="4" id="KW-1185">Reference proteome</keyword>
<dbReference type="InterPro" id="IPR001296">
    <property type="entry name" value="Glyco_trans_1"/>
</dbReference>
<dbReference type="Gene3D" id="3.40.50.2000">
    <property type="entry name" value="Glycogen Phosphorylase B"/>
    <property type="match status" value="2"/>
</dbReference>
<dbReference type="GO" id="GO:1901135">
    <property type="term" value="P:carbohydrate derivative metabolic process"/>
    <property type="evidence" value="ECO:0007669"/>
    <property type="project" value="UniProtKB-ARBA"/>
</dbReference>
<accession>A0A1I4U0H9</accession>
<evidence type="ECO:0000313" key="4">
    <source>
        <dbReference type="Proteomes" id="UP000199339"/>
    </source>
</evidence>
<dbReference type="PANTHER" id="PTHR12526">
    <property type="entry name" value="GLYCOSYLTRANSFERASE"/>
    <property type="match status" value="1"/>
</dbReference>
<dbReference type="SUPFAM" id="SSF53756">
    <property type="entry name" value="UDP-Glycosyltransferase/glycogen phosphorylase"/>
    <property type="match status" value="1"/>
</dbReference>
<dbReference type="Proteomes" id="UP000199339">
    <property type="component" value="Unassembled WGS sequence"/>
</dbReference>
<keyword evidence="3" id="KW-0808">Transferase</keyword>
<evidence type="ECO:0000259" key="2">
    <source>
        <dbReference type="Pfam" id="PF13439"/>
    </source>
</evidence>
<dbReference type="OrthoDB" id="9802525at2"/>
<proteinExistence type="predicted"/>
<dbReference type="GO" id="GO:0016757">
    <property type="term" value="F:glycosyltransferase activity"/>
    <property type="evidence" value="ECO:0007669"/>
    <property type="project" value="UniProtKB-KW"/>
</dbReference>
<dbReference type="RefSeq" id="WP_092000626.1">
    <property type="nucleotide sequence ID" value="NZ_FOUR01000002.1"/>
</dbReference>
<sequence length="375" mass="41920">MRVLQFYRTYLPETHGGVEEAIHQICLATGKLGVEQRVLTLANVPEVETLDLPEGKVIRVPVQIEPASCSMGKEAFREYREQAAWADLIHIHYPWPFADLVHLLSGCNKPVLVTYHSDIIRQTALEKLYAPMRWLFFRKVSRFVATSPKYVETSQLLRKLQRPVDVIPLGLAPESYERPSQEALDAVERDYGDGFFLFIGVLRYYKGLRYLVEAAARTGLNVVIAGHGPEEEVLKRQARDQGADSVRFAGFVSNDIKQALMTRASAIAFPSCERSEAFGVTLLEGQMHGLPLITCDIGTGTSYVNQHGETGLVVPPRDVSALAEAMKQISQAPELARKMGKAGRVRFANEFSGELVGKRYLKVYRQLLGQDSPEE</sequence>
<dbReference type="Pfam" id="PF00534">
    <property type="entry name" value="Glycos_transf_1"/>
    <property type="match status" value="1"/>
</dbReference>
<feature type="domain" description="Glycosyl transferase family 1" evidence="1">
    <location>
        <begin position="190"/>
        <end position="344"/>
    </location>
</feature>
<gene>
    <name evidence="3" type="ORF">SAMN04487961_1377</name>
</gene>
<evidence type="ECO:0000313" key="3">
    <source>
        <dbReference type="EMBL" id="SFM82340.1"/>
    </source>
</evidence>
<evidence type="ECO:0000259" key="1">
    <source>
        <dbReference type="Pfam" id="PF00534"/>
    </source>
</evidence>
<protein>
    <submittedName>
        <fullName evidence="3">Rhamnosyl/mannosyltransferase</fullName>
    </submittedName>
</protein>
<dbReference type="PANTHER" id="PTHR12526:SF627">
    <property type="entry name" value="D-RHAMNOSYLTRANSFERASE WBPZ"/>
    <property type="match status" value="1"/>
</dbReference>
<feature type="domain" description="Glycosyltransferase subfamily 4-like N-terminal" evidence="2">
    <location>
        <begin position="16"/>
        <end position="172"/>
    </location>
</feature>
<keyword evidence="3" id="KW-0328">Glycosyltransferase</keyword>
<reference evidence="4" key="1">
    <citation type="submission" date="2016-10" db="EMBL/GenBank/DDBJ databases">
        <authorList>
            <person name="Varghese N."/>
            <person name="Submissions S."/>
        </authorList>
    </citation>
    <scope>NUCLEOTIDE SEQUENCE [LARGE SCALE GENOMIC DNA]</scope>
    <source>
        <strain evidence="4">CGMCC 1.6775</strain>
    </source>
</reference>
<dbReference type="EMBL" id="FOUR01000002">
    <property type="protein sequence ID" value="SFM82340.1"/>
    <property type="molecule type" value="Genomic_DNA"/>
</dbReference>
<name>A0A1I4U0H9_9GAMM</name>
<dbReference type="AlphaFoldDB" id="A0A1I4U0H9"/>